<evidence type="ECO:0000256" key="1">
    <source>
        <dbReference type="SAM" id="MobiDB-lite"/>
    </source>
</evidence>
<feature type="compositionally biased region" description="Basic and acidic residues" evidence="1">
    <location>
        <begin position="86"/>
        <end position="96"/>
    </location>
</feature>
<evidence type="ECO:0000313" key="2">
    <source>
        <dbReference type="EMBL" id="CAA9279203.1"/>
    </source>
</evidence>
<proteinExistence type="predicted"/>
<name>A0A6J4JGI1_9CHLR</name>
<dbReference type="AlphaFoldDB" id="A0A6J4JGI1"/>
<feature type="region of interest" description="Disordered" evidence="1">
    <location>
        <begin position="84"/>
        <end position="103"/>
    </location>
</feature>
<dbReference type="EMBL" id="CADCTK010000754">
    <property type="protein sequence ID" value="CAA9279203.1"/>
    <property type="molecule type" value="Genomic_DNA"/>
</dbReference>
<accession>A0A6J4JGI1</accession>
<gene>
    <name evidence="2" type="ORF">AVDCRST_MAG26-3250</name>
</gene>
<protein>
    <submittedName>
        <fullName evidence="2">Uncharacterized protein</fullName>
    </submittedName>
</protein>
<organism evidence="2">
    <name type="scientific">uncultured Chloroflexia bacterium</name>
    <dbReference type="NCBI Taxonomy" id="1672391"/>
    <lineage>
        <taxon>Bacteria</taxon>
        <taxon>Bacillati</taxon>
        <taxon>Chloroflexota</taxon>
        <taxon>Chloroflexia</taxon>
        <taxon>environmental samples</taxon>
    </lineage>
</organism>
<reference evidence="2" key="1">
    <citation type="submission" date="2020-02" db="EMBL/GenBank/DDBJ databases">
        <authorList>
            <person name="Meier V. D."/>
        </authorList>
    </citation>
    <scope>NUCLEOTIDE SEQUENCE</scope>
    <source>
        <strain evidence="2">AVDCRST_MAG26</strain>
    </source>
</reference>
<sequence length="326" mass="36165">MATVNVLVLIHGMTLETVASTHSPAYDVLWDGLKRKEPLLAQKIDKVVHVEWGHKLVGSPPNGPADDELTTDAENTIQRASSYDQVRNDPSGDNHPHPTPPWDLPTHAARRITKPLKETVLLLGFTDAVFYCSPDGERAVRKAVYSRVLSQLEPYRGATEVRLHVIAASLGATVAFDFLYGLIAPGVVPDFVADRQGDETDRERFNFWRRRAQLPAPTLVLGSKTTTGAQIPLMMMRSKNVVRVLAQGQRLDPTVIGVPRSGLPKWCIFYDVDDILGFPTRRLFDAHGTIQETEVNTGLNPTDAHSLYWTNAYVLTEVAKLISQNL</sequence>